<organism evidence="1 2">
    <name type="scientific">Vibrio genomosp. F6 str. FF-238</name>
    <dbReference type="NCBI Taxonomy" id="1191298"/>
    <lineage>
        <taxon>Bacteria</taxon>
        <taxon>Pseudomonadati</taxon>
        <taxon>Pseudomonadota</taxon>
        <taxon>Gammaproteobacteria</taxon>
        <taxon>Vibrionales</taxon>
        <taxon>Vibrionaceae</taxon>
        <taxon>Vibrio</taxon>
    </lineage>
</organism>
<dbReference type="RefSeq" id="WP_029203357.1">
    <property type="nucleotide sequence ID" value="NZ_AJYW02000307.1"/>
</dbReference>
<dbReference type="InterPro" id="IPR043129">
    <property type="entry name" value="ATPase_NBD"/>
</dbReference>
<reference evidence="1 2" key="1">
    <citation type="journal article" date="2012" name="Science">
        <title>Ecological populations of bacteria act as socially cohesive units of antibiotic production and resistance.</title>
        <authorList>
            <person name="Cordero O.X."/>
            <person name="Wildschutte H."/>
            <person name="Kirkup B."/>
            <person name="Proehl S."/>
            <person name="Ngo L."/>
            <person name="Hussain F."/>
            <person name="Le Roux F."/>
            <person name="Mincer T."/>
            <person name="Polz M.F."/>
        </authorList>
    </citation>
    <scope>NUCLEOTIDE SEQUENCE [LARGE SCALE GENOMIC DNA]</scope>
    <source>
        <strain evidence="1 2">FF-238</strain>
    </source>
</reference>
<name>A0A1E5CM31_9VIBR</name>
<proteinExistence type="predicted"/>
<gene>
    <name evidence="1" type="ORF">A130_08725</name>
</gene>
<dbReference type="SUPFAM" id="SSF53067">
    <property type="entry name" value="Actin-like ATPase domain"/>
    <property type="match status" value="1"/>
</dbReference>
<comment type="caution">
    <text evidence="1">The sequence shown here is derived from an EMBL/GenBank/DDBJ whole genome shotgun (WGS) entry which is preliminary data.</text>
</comment>
<keyword evidence="2" id="KW-1185">Reference proteome</keyword>
<accession>A0A1E5CM31</accession>
<protein>
    <recommendedName>
        <fullName evidence="3">ROK family protein</fullName>
    </recommendedName>
</protein>
<dbReference type="Proteomes" id="UP000094165">
    <property type="component" value="Unassembled WGS sequence"/>
</dbReference>
<evidence type="ECO:0000313" key="2">
    <source>
        <dbReference type="Proteomes" id="UP000094165"/>
    </source>
</evidence>
<dbReference type="InterPro" id="IPR000600">
    <property type="entry name" value="ROK"/>
</dbReference>
<dbReference type="EMBL" id="AJYW02000307">
    <property type="protein sequence ID" value="OEE70671.1"/>
    <property type="molecule type" value="Genomic_DNA"/>
</dbReference>
<dbReference type="Pfam" id="PF00480">
    <property type="entry name" value="ROK"/>
    <property type="match status" value="1"/>
</dbReference>
<evidence type="ECO:0000313" key="1">
    <source>
        <dbReference type="EMBL" id="OEE70671.1"/>
    </source>
</evidence>
<dbReference type="AlphaFoldDB" id="A0A1E5CM31"/>
<evidence type="ECO:0008006" key="3">
    <source>
        <dbReference type="Google" id="ProtNLM"/>
    </source>
</evidence>
<dbReference type="Gene3D" id="3.30.420.40">
    <property type="match status" value="1"/>
</dbReference>
<sequence length="306" mass="34371">MSNSLVLGISIDNQWIRTVVVTTSWQDEVYRTSQKTPQTLPELLQAVEVLVRNIEWGYGRPNAIGLSVSEEFYQRDGNNVLISDTIANDVNQKTGIECNVIQSAYSALLVKRQMMPTTSNESVLSTVIDAHCSIVLVDDEHVARKHRLFEWAHSRLPEYHWLIDGLSPVCHCGKEACLDQFLTVQGIERQYHQVVLKDCTLAEIYQLVEASDHHATRIYRAFVDQLARALIAPIQSLMPATLQLFGAASRYRFLGEDLKVALSRYCEPSIIPEIKHDIDNTSLSDEFVFALGATLLPCLIRSGALS</sequence>